<evidence type="ECO:0000256" key="1">
    <source>
        <dbReference type="ARBA" id="ARBA00022737"/>
    </source>
</evidence>
<dbReference type="PANTHER" id="PTHR24198:SF165">
    <property type="entry name" value="ANKYRIN REPEAT-CONTAINING PROTEIN-RELATED"/>
    <property type="match status" value="1"/>
</dbReference>
<keyword evidence="5" id="KW-0812">Transmembrane</keyword>
<keyword evidence="7" id="KW-1185">Reference proteome</keyword>
<dbReference type="PROSITE" id="PS50297">
    <property type="entry name" value="ANK_REP_REGION"/>
    <property type="match status" value="1"/>
</dbReference>
<gene>
    <name evidence="6" type="ORF">SAMN05444362_11247</name>
</gene>
<protein>
    <submittedName>
        <fullName evidence="6">Ankyrin repeat-containing protein</fullName>
    </submittedName>
</protein>
<feature type="transmembrane region" description="Helical" evidence="5">
    <location>
        <begin position="287"/>
        <end position="307"/>
    </location>
</feature>
<keyword evidence="5" id="KW-0472">Membrane</keyword>
<dbReference type="SMART" id="SM00248">
    <property type="entry name" value="ANK"/>
    <property type="match status" value="3"/>
</dbReference>
<dbReference type="AlphaFoldDB" id="A0A1M5FMD0"/>
<name>A0A1M5FMD0_9BACT</name>
<keyword evidence="1" id="KW-0677">Repeat</keyword>
<sequence length="474" mass="54481">MEQGLLSAVRQNNYTQVTNYLLQRVSPDITDYYGQSLLMLAIRDKSKRVAQLLASKGANVNYRIKQEGKYGDTEANEIMAGLQGRTVLDIAIESGDTTLVDILVRKGVSLNPENEAESPLYVASQNLDPVMLHYLSRHGAKATSRTARSILATVAQATYTEGMYREVLFRVVDFWVDQGVEISVSNLSVASPFRARIIDGQNSIDWDIDEMVDFVESYRKREIRKFKEEDNEIRKGERDQIADAERSVRILLNANQVKLQKRKELDVEKRNEEREQTAAKSKRYNDILTIAVVVIVLMFGVVIIIYLKYGSLGLRVWISVFRRLFGKQAKPIATTSVSTTIQSENKLAEKHTRHNTALSAAEIRGWKKDNTVNITLEYLTIEDMINPIRLCNEHEKAVRKMMWYIRRLEQYPDESVAQTLGSKGLLPHLKLLWKKTDQSMVRNVYKRSLYLMVENYGARDKRVLSFLKIIRKDY</sequence>
<reference evidence="7" key="1">
    <citation type="submission" date="2016-11" db="EMBL/GenBank/DDBJ databases">
        <authorList>
            <person name="Varghese N."/>
            <person name="Submissions S."/>
        </authorList>
    </citation>
    <scope>NUCLEOTIDE SEQUENCE [LARGE SCALE GENOMIC DNA]</scope>
    <source>
        <strain evidence="7">DSM 27370</strain>
    </source>
</reference>
<proteinExistence type="predicted"/>
<dbReference type="Pfam" id="PF00023">
    <property type="entry name" value="Ank"/>
    <property type="match status" value="1"/>
</dbReference>
<dbReference type="Proteomes" id="UP000184480">
    <property type="component" value="Unassembled WGS sequence"/>
</dbReference>
<evidence type="ECO:0000313" key="7">
    <source>
        <dbReference type="Proteomes" id="UP000184480"/>
    </source>
</evidence>
<evidence type="ECO:0000256" key="5">
    <source>
        <dbReference type="SAM" id="Phobius"/>
    </source>
</evidence>
<dbReference type="Gene3D" id="1.25.40.20">
    <property type="entry name" value="Ankyrin repeat-containing domain"/>
    <property type="match status" value="1"/>
</dbReference>
<keyword evidence="4" id="KW-0175">Coiled coil</keyword>
<evidence type="ECO:0000313" key="6">
    <source>
        <dbReference type="EMBL" id="SHF92680.1"/>
    </source>
</evidence>
<feature type="repeat" description="ANK" evidence="3">
    <location>
        <begin position="83"/>
        <end position="115"/>
    </location>
</feature>
<organism evidence="6 7">
    <name type="scientific">Dysgonomonas macrotermitis</name>
    <dbReference type="NCBI Taxonomy" id="1346286"/>
    <lineage>
        <taxon>Bacteria</taxon>
        <taxon>Pseudomonadati</taxon>
        <taxon>Bacteroidota</taxon>
        <taxon>Bacteroidia</taxon>
        <taxon>Bacteroidales</taxon>
        <taxon>Dysgonomonadaceae</taxon>
        <taxon>Dysgonomonas</taxon>
    </lineage>
</organism>
<evidence type="ECO:0000256" key="3">
    <source>
        <dbReference type="PROSITE-ProRule" id="PRU00023"/>
    </source>
</evidence>
<dbReference type="STRING" id="1346286.SAMN05444362_11247"/>
<evidence type="ECO:0000256" key="2">
    <source>
        <dbReference type="ARBA" id="ARBA00023043"/>
    </source>
</evidence>
<feature type="coiled-coil region" evidence="4">
    <location>
        <begin position="255"/>
        <end position="282"/>
    </location>
</feature>
<dbReference type="PROSITE" id="PS50088">
    <property type="entry name" value="ANK_REPEAT"/>
    <property type="match status" value="2"/>
</dbReference>
<dbReference type="InterPro" id="IPR036770">
    <property type="entry name" value="Ankyrin_rpt-contain_sf"/>
</dbReference>
<dbReference type="SUPFAM" id="SSF48403">
    <property type="entry name" value="Ankyrin repeat"/>
    <property type="match status" value="1"/>
</dbReference>
<dbReference type="EMBL" id="FQUC01000012">
    <property type="protein sequence ID" value="SHF92680.1"/>
    <property type="molecule type" value="Genomic_DNA"/>
</dbReference>
<keyword evidence="2 3" id="KW-0040">ANK repeat</keyword>
<dbReference type="InterPro" id="IPR002110">
    <property type="entry name" value="Ankyrin_rpt"/>
</dbReference>
<feature type="repeat" description="ANK" evidence="3">
    <location>
        <begin position="33"/>
        <end position="65"/>
    </location>
</feature>
<accession>A0A1M5FMD0</accession>
<keyword evidence="5" id="KW-1133">Transmembrane helix</keyword>
<evidence type="ECO:0000256" key="4">
    <source>
        <dbReference type="SAM" id="Coils"/>
    </source>
</evidence>
<dbReference type="PANTHER" id="PTHR24198">
    <property type="entry name" value="ANKYRIN REPEAT AND PROTEIN KINASE DOMAIN-CONTAINING PROTEIN"/>
    <property type="match status" value="1"/>
</dbReference>